<dbReference type="AlphaFoldDB" id="A0A913ZGH5"/>
<feature type="compositionally biased region" description="Acidic residues" evidence="3">
    <location>
        <begin position="613"/>
        <end position="624"/>
    </location>
</feature>
<evidence type="ECO:0000313" key="4">
    <source>
        <dbReference type="EnsemblMetazoa" id="XP_038050151.1"/>
    </source>
</evidence>
<dbReference type="RefSeq" id="XP_038050151.1">
    <property type="nucleotide sequence ID" value="XM_038194223.1"/>
</dbReference>
<feature type="region of interest" description="Disordered" evidence="3">
    <location>
        <begin position="53"/>
        <end position="142"/>
    </location>
</feature>
<comment type="subcellular location">
    <subcellularLocation>
        <location evidence="1">Nucleus</location>
    </subcellularLocation>
</comment>
<dbReference type="EnsemblMetazoa" id="XM_038194222.1">
    <property type="protein sequence ID" value="XP_038050150.1"/>
    <property type="gene ID" value="LOC119723518"/>
</dbReference>
<sequence>MGNIISSSLFGKEIKDERDDFSQEDEGYDDVRYDGPLDLDQIVLLHSLHRCRPSEEKRKFKQQTGLSDDATVSRQVKASQDNQDEADATKTYTTSVLERTEMPSVSTDEEAILTGKTKPNQKLEAFHAPSTKTFGPGKRSLTSEQVEVNSCTRDPRHGFAETQSKAAFSNLREEQTTKPLSWEIDVTDLAAPKDLKRKKSAKGVAKKVQKKDVSSTTSPEEDKYIPPMVTVTTTMLAERKVLDQRRWFCISRPQYSKSCGLSSLVSCWNFLFSTIGAGDRRPITQEEALTVLGFKPPFGEIRFGPFTGNGTLMRWFRKLNNHYGTRGKSYHMYKPVGKARTVGRTSEEALRLLKAGLHDAETTFIYHCWNHYFCPVGFEEVPKKAVDAFRGPLSEDEVDTWILVADPSRKQPGIHCFRWEDISTDLNCKSPECLNIRKLHLGVQTRKTKRVGGNLHCLMAFKRSNSQSASVSLGHLGGRLGQGNGEETGRVRGWVSRIRGLDEGLEGRGCDEAHEVSVMSGFGEMNDATHREVYDEVGMRFKMNGDEANGEMRTGGLEAGDEESRMDVGSEVGEVLHEAICPDASDEVQNRHWVVRISRGADEVNGRFHFEERTDDEDDVEDDHTDSSEE</sequence>
<dbReference type="OMA" id="SEPVQCC"/>
<name>A0A913ZGH5_PATMI</name>
<evidence type="ECO:0000256" key="2">
    <source>
        <dbReference type="ARBA" id="ARBA00023242"/>
    </source>
</evidence>
<dbReference type="OrthoDB" id="31113at2759"/>
<proteinExistence type="predicted"/>
<evidence type="ECO:0000256" key="1">
    <source>
        <dbReference type="ARBA" id="ARBA00004123"/>
    </source>
</evidence>
<reference evidence="4" key="1">
    <citation type="submission" date="2022-11" db="UniProtKB">
        <authorList>
            <consortium name="EnsemblMetazoa"/>
        </authorList>
    </citation>
    <scope>IDENTIFICATION</scope>
</reference>
<evidence type="ECO:0000256" key="3">
    <source>
        <dbReference type="SAM" id="MobiDB-lite"/>
    </source>
</evidence>
<dbReference type="GeneID" id="119723518"/>
<dbReference type="Proteomes" id="UP000887568">
    <property type="component" value="Unplaced"/>
</dbReference>
<accession>A0A913ZGH5</accession>
<protein>
    <recommendedName>
        <fullName evidence="6">Basic immunoglobulin-like variable motif-containing protein</fullName>
    </recommendedName>
</protein>
<feature type="region of interest" description="Disordered" evidence="3">
    <location>
        <begin position="604"/>
        <end position="630"/>
    </location>
</feature>
<organism evidence="4 5">
    <name type="scientific">Patiria miniata</name>
    <name type="common">Bat star</name>
    <name type="synonym">Asterina miniata</name>
    <dbReference type="NCBI Taxonomy" id="46514"/>
    <lineage>
        <taxon>Eukaryota</taxon>
        <taxon>Metazoa</taxon>
        <taxon>Echinodermata</taxon>
        <taxon>Eleutherozoa</taxon>
        <taxon>Asterozoa</taxon>
        <taxon>Asteroidea</taxon>
        <taxon>Valvatacea</taxon>
        <taxon>Valvatida</taxon>
        <taxon>Asterinidae</taxon>
        <taxon>Patiria</taxon>
    </lineage>
</organism>
<dbReference type="RefSeq" id="XP_038050150.1">
    <property type="nucleotide sequence ID" value="XM_038194222.1"/>
</dbReference>
<feature type="compositionally biased region" description="Polar residues" evidence="3">
    <location>
        <begin position="62"/>
        <end position="81"/>
    </location>
</feature>
<evidence type="ECO:0000313" key="5">
    <source>
        <dbReference type="Proteomes" id="UP000887568"/>
    </source>
</evidence>
<evidence type="ECO:0008006" key="6">
    <source>
        <dbReference type="Google" id="ProtNLM"/>
    </source>
</evidence>
<dbReference type="GO" id="GO:0005634">
    <property type="term" value="C:nucleus"/>
    <property type="evidence" value="ECO:0007669"/>
    <property type="project" value="UniProtKB-SubCell"/>
</dbReference>
<dbReference type="PANTHER" id="PTHR16171">
    <property type="entry name" value="DNA REPAIR PROTEIN COMPLEMENTING XP-G CELLS-RELATED"/>
    <property type="match status" value="1"/>
</dbReference>
<keyword evidence="2" id="KW-0539">Nucleus</keyword>
<keyword evidence="5" id="KW-1185">Reference proteome</keyword>
<dbReference type="EnsemblMetazoa" id="XM_038194223.1">
    <property type="protein sequence ID" value="XP_038050151.1"/>
    <property type="gene ID" value="LOC119723518"/>
</dbReference>
<dbReference type="PANTHER" id="PTHR16171:SF12">
    <property type="entry name" value="BASIC IMMUNOGLOBULIN-LIKE VARIABLE MOTIF-CONTAINING PROTEIN"/>
    <property type="match status" value="1"/>
</dbReference>